<sequence length="134" mass="15735">MEIMRLNGVDARLYPLVGPLVMNPAILRQNNNYPFKTSNRYLWYIAISDGVIVGFIPLKKNEKNYHIDNYYIQGDRTETIDALLHHVIDDLEADSLLTALVHKRHTEAFRQNQFRTDKQLTLYDKMEYIPVPEI</sequence>
<organism evidence="1 2">
    <name type="scientific">Paraprevotella xylaniphila YIT 11841</name>
    <dbReference type="NCBI Taxonomy" id="762982"/>
    <lineage>
        <taxon>Bacteria</taxon>
        <taxon>Pseudomonadati</taxon>
        <taxon>Bacteroidota</taxon>
        <taxon>Bacteroidia</taxon>
        <taxon>Bacteroidales</taxon>
        <taxon>Prevotellaceae</taxon>
        <taxon>Paraprevotella</taxon>
    </lineage>
</organism>
<keyword evidence="2" id="KW-1185">Reference proteome</keyword>
<evidence type="ECO:0008006" key="3">
    <source>
        <dbReference type="Google" id="ProtNLM"/>
    </source>
</evidence>
<accession>F3QUX3</accession>
<dbReference type="AlphaFoldDB" id="F3QUX3"/>
<dbReference type="eggNOG" id="ENOG5032A9E">
    <property type="taxonomic scope" value="Bacteria"/>
</dbReference>
<dbReference type="RefSeq" id="WP_008627594.1">
    <property type="nucleotide sequence ID" value="NZ_GL883856.1"/>
</dbReference>
<protein>
    <recommendedName>
        <fullName evidence="3">N-acetyltransferase domain-containing protein</fullName>
    </recommendedName>
</protein>
<dbReference type="HOGENOM" id="CLU_134856_0_0_10"/>
<dbReference type="GeneID" id="98396517"/>
<evidence type="ECO:0000313" key="1">
    <source>
        <dbReference type="EMBL" id="EGG53223.1"/>
    </source>
</evidence>
<proteinExistence type="predicted"/>
<gene>
    <name evidence="1" type="ORF">HMPREF9442_01997</name>
</gene>
<comment type="caution">
    <text evidence="1">The sequence shown here is derived from an EMBL/GenBank/DDBJ whole genome shotgun (WGS) entry which is preliminary data.</text>
</comment>
<reference evidence="1 2" key="1">
    <citation type="submission" date="2011-02" db="EMBL/GenBank/DDBJ databases">
        <authorList>
            <person name="Weinstock G."/>
            <person name="Sodergren E."/>
            <person name="Clifton S."/>
            <person name="Fulton L."/>
            <person name="Fulton B."/>
            <person name="Courtney L."/>
            <person name="Fronick C."/>
            <person name="Harrison M."/>
            <person name="Strong C."/>
            <person name="Farmer C."/>
            <person name="Delahaunty K."/>
            <person name="Markovic C."/>
            <person name="Hall O."/>
            <person name="Minx P."/>
            <person name="Tomlinson C."/>
            <person name="Mitreva M."/>
            <person name="Hou S."/>
            <person name="Chen J."/>
            <person name="Wollam A."/>
            <person name="Pepin K.H."/>
            <person name="Johnson M."/>
            <person name="Bhonagiri V."/>
            <person name="Zhang X."/>
            <person name="Suruliraj S."/>
            <person name="Warren W."/>
            <person name="Chinwalla A."/>
            <person name="Mardis E.R."/>
            <person name="Wilson R.K."/>
        </authorList>
    </citation>
    <scope>NUCLEOTIDE SEQUENCE [LARGE SCALE GENOMIC DNA]</scope>
    <source>
        <strain evidence="1 2">YIT 11841</strain>
    </source>
</reference>
<dbReference type="OrthoDB" id="998042at2"/>
<evidence type="ECO:0000313" key="2">
    <source>
        <dbReference type="Proteomes" id="UP000005546"/>
    </source>
</evidence>
<dbReference type="EMBL" id="AFBR01000056">
    <property type="protein sequence ID" value="EGG53223.1"/>
    <property type="molecule type" value="Genomic_DNA"/>
</dbReference>
<dbReference type="Proteomes" id="UP000005546">
    <property type="component" value="Unassembled WGS sequence"/>
</dbReference>
<dbReference type="STRING" id="762982.HMPREF9442_01997"/>
<name>F3QUX3_9BACT</name>